<dbReference type="EMBL" id="BJVI01000084">
    <property type="protein sequence ID" value="GEL20681.1"/>
    <property type="molecule type" value="Genomic_DNA"/>
</dbReference>
<dbReference type="Gene3D" id="3.40.50.1820">
    <property type="entry name" value="alpha/beta hydrolase"/>
    <property type="match status" value="1"/>
</dbReference>
<dbReference type="InterPro" id="IPR000073">
    <property type="entry name" value="AB_hydrolase_1"/>
</dbReference>
<dbReference type="OrthoDB" id="3210164at2"/>
<dbReference type="PANTHER" id="PTHR43433:SF5">
    <property type="entry name" value="AB HYDROLASE-1 DOMAIN-CONTAINING PROTEIN"/>
    <property type="match status" value="1"/>
</dbReference>
<dbReference type="SUPFAM" id="SSF53474">
    <property type="entry name" value="alpha/beta-Hydrolases"/>
    <property type="match status" value="1"/>
</dbReference>
<dbReference type="GO" id="GO:0016787">
    <property type="term" value="F:hydrolase activity"/>
    <property type="evidence" value="ECO:0007669"/>
    <property type="project" value="UniProtKB-KW"/>
</dbReference>
<dbReference type="AlphaFoldDB" id="A0A511D787"/>
<name>A0A511D787_9PSEU</name>
<dbReference type="Proteomes" id="UP000321328">
    <property type="component" value="Unassembled WGS sequence"/>
</dbReference>
<dbReference type="InterPro" id="IPR050471">
    <property type="entry name" value="AB_hydrolase"/>
</dbReference>
<dbReference type="Pfam" id="PF00561">
    <property type="entry name" value="Abhydrolase_1"/>
    <property type="match status" value="1"/>
</dbReference>
<dbReference type="InterPro" id="IPR029058">
    <property type="entry name" value="AB_hydrolase_fold"/>
</dbReference>
<evidence type="ECO:0000259" key="1">
    <source>
        <dbReference type="Pfam" id="PF00561"/>
    </source>
</evidence>
<reference evidence="2 3" key="1">
    <citation type="submission" date="2019-07" db="EMBL/GenBank/DDBJ databases">
        <title>Whole genome shotgun sequence of Pseudonocardia asaccharolytica NBRC 16224.</title>
        <authorList>
            <person name="Hosoyama A."/>
            <person name="Uohara A."/>
            <person name="Ohji S."/>
            <person name="Ichikawa N."/>
        </authorList>
    </citation>
    <scope>NUCLEOTIDE SEQUENCE [LARGE SCALE GENOMIC DNA]</scope>
    <source>
        <strain evidence="2 3">NBRC 16224</strain>
    </source>
</reference>
<keyword evidence="2" id="KW-0378">Hydrolase</keyword>
<sequence>MSSIAVNGTTLYYELRGEGPPVLFISGATGDAGHWTEVADALANDYTILAYDRRANSRSPRPENWATAPIDEQADDAAELLKALGLAPAVAYGNSQGAIILTSLVLRHPDVLRAAIFHEPPYAAITSDPEAVTSSLQTLVSEGTAEGGPALAMERFVRWAAGDEAYEAFDPEMRARMLGNAEVFFGIELEGIFAYIPTSEQLGQVRLPCVVAAGVDNREPTATHHWMYEASQWLAGQLGASFIETPGAHVPQATHPRALAELLRPLIDKLPASRA</sequence>
<evidence type="ECO:0000313" key="3">
    <source>
        <dbReference type="Proteomes" id="UP000321328"/>
    </source>
</evidence>
<protein>
    <submittedName>
        <fullName evidence="2">Alpha/beta hydrolase</fullName>
    </submittedName>
</protein>
<comment type="caution">
    <text evidence="2">The sequence shown here is derived from an EMBL/GenBank/DDBJ whole genome shotgun (WGS) entry which is preliminary data.</text>
</comment>
<proteinExistence type="predicted"/>
<dbReference type="RefSeq" id="WP_028931657.1">
    <property type="nucleotide sequence ID" value="NZ_AUII01000033.1"/>
</dbReference>
<feature type="domain" description="AB hydrolase-1" evidence="1">
    <location>
        <begin position="20"/>
        <end position="125"/>
    </location>
</feature>
<accession>A0A511D787</accession>
<gene>
    <name evidence="2" type="ORF">PA7_45180</name>
</gene>
<keyword evidence="3" id="KW-1185">Reference proteome</keyword>
<organism evidence="2 3">
    <name type="scientific">Pseudonocardia asaccharolytica DSM 44247 = NBRC 16224</name>
    <dbReference type="NCBI Taxonomy" id="1123024"/>
    <lineage>
        <taxon>Bacteria</taxon>
        <taxon>Bacillati</taxon>
        <taxon>Actinomycetota</taxon>
        <taxon>Actinomycetes</taxon>
        <taxon>Pseudonocardiales</taxon>
        <taxon>Pseudonocardiaceae</taxon>
        <taxon>Pseudonocardia</taxon>
    </lineage>
</organism>
<dbReference type="PANTHER" id="PTHR43433">
    <property type="entry name" value="HYDROLASE, ALPHA/BETA FOLD FAMILY PROTEIN"/>
    <property type="match status" value="1"/>
</dbReference>
<dbReference type="STRING" id="1123024.GCA_000423625_04439"/>
<evidence type="ECO:0000313" key="2">
    <source>
        <dbReference type="EMBL" id="GEL20681.1"/>
    </source>
</evidence>